<evidence type="ECO:0000313" key="1">
    <source>
        <dbReference type="EMBL" id="KAG0272174.1"/>
    </source>
</evidence>
<dbReference type="Proteomes" id="UP001194580">
    <property type="component" value="Unassembled WGS sequence"/>
</dbReference>
<sequence>AGVAIVKEEGQEIQSVATAPDLDKYLASTIHSIVQIPALSQSIKGIATAGVIKTGKYGMEKLGKWWTRSK</sequence>
<feature type="non-terminal residue" evidence="1">
    <location>
        <position position="1"/>
    </location>
</feature>
<keyword evidence="2" id="KW-1185">Reference proteome</keyword>
<dbReference type="EMBL" id="JAAAIL010000980">
    <property type="protein sequence ID" value="KAG0272174.1"/>
    <property type="molecule type" value="Genomic_DNA"/>
</dbReference>
<accession>A0AAD4H4Q0</accession>
<comment type="caution">
    <text evidence="1">The sequence shown here is derived from an EMBL/GenBank/DDBJ whole genome shotgun (WGS) entry which is preliminary data.</text>
</comment>
<gene>
    <name evidence="1" type="ORF">BGZ95_012084</name>
</gene>
<protein>
    <submittedName>
        <fullName evidence="1">Uncharacterized protein</fullName>
    </submittedName>
</protein>
<organism evidence="1 2">
    <name type="scientific">Linnemannia exigua</name>
    <dbReference type="NCBI Taxonomy" id="604196"/>
    <lineage>
        <taxon>Eukaryota</taxon>
        <taxon>Fungi</taxon>
        <taxon>Fungi incertae sedis</taxon>
        <taxon>Mucoromycota</taxon>
        <taxon>Mortierellomycotina</taxon>
        <taxon>Mortierellomycetes</taxon>
        <taxon>Mortierellales</taxon>
        <taxon>Mortierellaceae</taxon>
        <taxon>Linnemannia</taxon>
    </lineage>
</organism>
<reference evidence="1" key="1">
    <citation type="journal article" date="2020" name="Fungal Divers.">
        <title>Resolving the Mortierellaceae phylogeny through synthesis of multi-gene phylogenetics and phylogenomics.</title>
        <authorList>
            <person name="Vandepol N."/>
            <person name="Liber J."/>
            <person name="Desiro A."/>
            <person name="Na H."/>
            <person name="Kennedy M."/>
            <person name="Barry K."/>
            <person name="Grigoriev I.V."/>
            <person name="Miller A.N."/>
            <person name="O'Donnell K."/>
            <person name="Stajich J.E."/>
            <person name="Bonito G."/>
        </authorList>
    </citation>
    <scope>NUCLEOTIDE SEQUENCE</scope>
    <source>
        <strain evidence="1">NRRL 28262</strain>
    </source>
</reference>
<name>A0AAD4H4Q0_9FUNG</name>
<dbReference type="Pfam" id="PF09139">
    <property type="entry name" value="Tam41_Mmp37"/>
    <property type="match status" value="1"/>
</dbReference>
<dbReference type="AlphaFoldDB" id="A0AAD4H4Q0"/>
<dbReference type="GO" id="GO:0032049">
    <property type="term" value="P:cardiolipin biosynthetic process"/>
    <property type="evidence" value="ECO:0007669"/>
    <property type="project" value="InterPro"/>
</dbReference>
<proteinExistence type="predicted"/>
<dbReference type="InterPro" id="IPR015222">
    <property type="entry name" value="Tam41"/>
</dbReference>
<dbReference type="GO" id="GO:0004605">
    <property type="term" value="F:phosphatidate cytidylyltransferase activity"/>
    <property type="evidence" value="ECO:0007669"/>
    <property type="project" value="InterPro"/>
</dbReference>
<evidence type="ECO:0000313" key="2">
    <source>
        <dbReference type="Proteomes" id="UP001194580"/>
    </source>
</evidence>